<dbReference type="AlphaFoldDB" id="A0A3D8VDB7"/>
<sequence length="355" mass="38782">MRRRNVSWLLGMLVSVAAVGIASAQSAPSSSDDTLPPIRDLAPLVVSGIQPGPGLWKVRKGDHTLWVLGTVSPLPRSMEWESREVELVLSNSQELIEPPGVHIDADLGFFGKLALAPKAFGARKNPDGQTLQDVVPPDMYARWLVLKGKYMGSDRGVETYRPILAAMELYEEAIEDVGLKQGGVVWPVVEKIAKRHKVPRTETTVKVMIEDPKVALKELRSARLEDLDCFAKTLQRLESDLGTMRERANAWAVGDLASLKALPYTDQNEACLHAAAQSDVLRKRTSDIEAQVATRWLGAAEAALTKNTNTFAVLPMRELLRPDGFVARLKAKGYAVEEPQPPGAQDVPAAATQTP</sequence>
<keyword evidence="4" id="KW-1185">Reference proteome</keyword>
<feature type="chain" id="PRO_5017556234" evidence="2">
    <location>
        <begin position="25"/>
        <end position="355"/>
    </location>
</feature>
<evidence type="ECO:0000313" key="3">
    <source>
        <dbReference type="EMBL" id="RDY67051.1"/>
    </source>
</evidence>
<proteinExistence type="predicted"/>
<dbReference type="RefSeq" id="WP_115842423.1">
    <property type="nucleotide sequence ID" value="NZ_CP183976.1"/>
</dbReference>
<gene>
    <name evidence="3" type="ORF">DX912_10255</name>
</gene>
<evidence type="ECO:0000313" key="4">
    <source>
        <dbReference type="Proteomes" id="UP000256829"/>
    </source>
</evidence>
<dbReference type="EMBL" id="QTJR01000006">
    <property type="protein sequence ID" value="RDY67051.1"/>
    <property type="molecule type" value="Genomic_DNA"/>
</dbReference>
<reference evidence="3 4" key="1">
    <citation type="submission" date="2018-08" db="EMBL/GenBank/DDBJ databases">
        <title>Lysobacter soli KCTC 22011, whole genome shotgun sequence.</title>
        <authorList>
            <person name="Zhang X."/>
            <person name="Feng G."/>
            <person name="Zhu H."/>
        </authorList>
    </citation>
    <scope>NUCLEOTIDE SEQUENCE [LARGE SCALE GENOMIC DNA]</scope>
    <source>
        <strain evidence="3 4">KCTC 22011</strain>
    </source>
</reference>
<evidence type="ECO:0000256" key="2">
    <source>
        <dbReference type="SAM" id="SignalP"/>
    </source>
</evidence>
<feature type="signal peptide" evidence="2">
    <location>
        <begin position="1"/>
        <end position="24"/>
    </location>
</feature>
<dbReference type="CDD" id="cd14788">
    <property type="entry name" value="GumN"/>
    <property type="match status" value="1"/>
</dbReference>
<feature type="region of interest" description="Disordered" evidence="1">
    <location>
        <begin position="336"/>
        <end position="355"/>
    </location>
</feature>
<keyword evidence="2" id="KW-0732">Signal</keyword>
<accession>A0A3D8VDB7</accession>
<dbReference type="Proteomes" id="UP000256829">
    <property type="component" value="Unassembled WGS sequence"/>
</dbReference>
<dbReference type="Pfam" id="PF01963">
    <property type="entry name" value="TraB_PrgY_gumN"/>
    <property type="match status" value="1"/>
</dbReference>
<protein>
    <submittedName>
        <fullName evidence="3">TraB/GumN family protein</fullName>
    </submittedName>
</protein>
<dbReference type="InterPro" id="IPR002816">
    <property type="entry name" value="TraB/PrgY/GumN_fam"/>
</dbReference>
<organism evidence="3 4">
    <name type="scientific">Lysobacter soli</name>
    <dbReference type="NCBI Taxonomy" id="453783"/>
    <lineage>
        <taxon>Bacteria</taxon>
        <taxon>Pseudomonadati</taxon>
        <taxon>Pseudomonadota</taxon>
        <taxon>Gammaproteobacteria</taxon>
        <taxon>Lysobacterales</taxon>
        <taxon>Lysobacteraceae</taxon>
        <taxon>Lysobacter</taxon>
    </lineage>
</organism>
<comment type="caution">
    <text evidence="3">The sequence shown here is derived from an EMBL/GenBank/DDBJ whole genome shotgun (WGS) entry which is preliminary data.</text>
</comment>
<evidence type="ECO:0000256" key="1">
    <source>
        <dbReference type="SAM" id="MobiDB-lite"/>
    </source>
</evidence>
<name>A0A3D8VDB7_9GAMM</name>